<reference evidence="3 4" key="1">
    <citation type="submission" date="2019-04" db="EMBL/GenBank/DDBJ databases">
        <title>Shimia ponticola sp. nov., isolated from seawater.</title>
        <authorList>
            <person name="Kim Y.-O."/>
            <person name="Yoon J.-H."/>
        </authorList>
    </citation>
    <scope>NUCLEOTIDE SEQUENCE [LARGE SCALE GENOMIC DNA]</scope>
    <source>
        <strain evidence="3 4">MYP11</strain>
    </source>
</reference>
<dbReference type="OrthoDB" id="9807486at2"/>
<dbReference type="Gene3D" id="3.40.1740.10">
    <property type="entry name" value="VC0467-like"/>
    <property type="match status" value="1"/>
</dbReference>
<dbReference type="SUPFAM" id="SSF143456">
    <property type="entry name" value="VC0467-like"/>
    <property type="match status" value="1"/>
</dbReference>
<proteinExistence type="inferred from homology"/>
<evidence type="ECO:0000313" key="4">
    <source>
        <dbReference type="Proteomes" id="UP000306602"/>
    </source>
</evidence>
<dbReference type="PANTHER" id="PTHR30327:SF1">
    <property type="entry name" value="UPF0301 PROTEIN YQGE"/>
    <property type="match status" value="1"/>
</dbReference>
<evidence type="ECO:0000313" key="3">
    <source>
        <dbReference type="EMBL" id="THH34509.1"/>
    </source>
</evidence>
<evidence type="ECO:0000256" key="2">
    <source>
        <dbReference type="HAMAP-Rule" id="MF_00758"/>
    </source>
</evidence>
<dbReference type="NCBIfam" id="NF001268">
    <property type="entry name" value="PRK00228.1-4"/>
    <property type="match status" value="1"/>
</dbReference>
<protein>
    <recommendedName>
        <fullName evidence="2">UPF0301 protein E4Z66_18275</fullName>
    </recommendedName>
</protein>
<comment type="similarity">
    <text evidence="1 2">Belongs to the UPF0301 (AlgH) family.</text>
</comment>
<dbReference type="HAMAP" id="MF_00758">
    <property type="entry name" value="UPF0301"/>
    <property type="match status" value="1"/>
</dbReference>
<dbReference type="Pfam" id="PF02622">
    <property type="entry name" value="DUF179"/>
    <property type="match status" value="1"/>
</dbReference>
<organism evidence="3 4">
    <name type="scientific">Aliishimia ponticola</name>
    <dbReference type="NCBI Taxonomy" id="2499833"/>
    <lineage>
        <taxon>Bacteria</taxon>
        <taxon>Pseudomonadati</taxon>
        <taxon>Pseudomonadota</taxon>
        <taxon>Alphaproteobacteria</taxon>
        <taxon>Rhodobacterales</taxon>
        <taxon>Paracoccaceae</taxon>
        <taxon>Aliishimia</taxon>
    </lineage>
</organism>
<dbReference type="PANTHER" id="PTHR30327">
    <property type="entry name" value="UNCHARACTERIZED PROTEIN YQGE"/>
    <property type="match status" value="1"/>
</dbReference>
<accession>A0A4S4N5Y6</accession>
<dbReference type="InterPro" id="IPR003774">
    <property type="entry name" value="AlgH-like"/>
</dbReference>
<dbReference type="EMBL" id="SRKY01000006">
    <property type="protein sequence ID" value="THH34509.1"/>
    <property type="molecule type" value="Genomic_DNA"/>
</dbReference>
<evidence type="ECO:0000256" key="1">
    <source>
        <dbReference type="ARBA" id="ARBA00009600"/>
    </source>
</evidence>
<name>A0A4S4N5Y6_9RHOB</name>
<comment type="caution">
    <text evidence="3">The sequence shown here is derived from an EMBL/GenBank/DDBJ whole genome shotgun (WGS) entry which is preliminary data.</text>
</comment>
<dbReference type="Proteomes" id="UP000306602">
    <property type="component" value="Unassembled WGS sequence"/>
</dbReference>
<dbReference type="AlphaFoldDB" id="A0A4S4N5Y6"/>
<dbReference type="GO" id="GO:0005829">
    <property type="term" value="C:cytosol"/>
    <property type="evidence" value="ECO:0007669"/>
    <property type="project" value="TreeGrafter"/>
</dbReference>
<keyword evidence="4" id="KW-1185">Reference proteome</keyword>
<sequence length="174" mass="18817">MPGMTDFRFSQSVVYMCDHSAKGAMGLIINKPAIDVSFTDLLEQLEIEQTVNTGDVGVYFGGPVETGRGFVLHSSEYESDLRTLRVDNGIALTPTLDILEDIAMGEGPSRVMMMLGYAGWGPGQLEKEIAENGWLTCDGTPDLVFDTANTRKWGRALERLGINPALLSAEAGNA</sequence>
<gene>
    <name evidence="3" type="ORF">E4Z66_18275</name>
</gene>